<organism evidence="6 7">
    <name type="scientific">Nocardia flavorosea</name>
    <dbReference type="NCBI Taxonomy" id="53429"/>
    <lineage>
        <taxon>Bacteria</taxon>
        <taxon>Bacillati</taxon>
        <taxon>Actinomycetota</taxon>
        <taxon>Actinomycetes</taxon>
        <taxon>Mycobacteriales</taxon>
        <taxon>Nocardiaceae</taxon>
        <taxon>Nocardia</taxon>
    </lineage>
</organism>
<accession>A0A846Y5E8</accession>
<evidence type="ECO:0000256" key="2">
    <source>
        <dbReference type="ARBA" id="ARBA00023002"/>
    </source>
</evidence>
<dbReference type="FunFam" id="3.40.605.10:FF:000007">
    <property type="entry name" value="NAD/NADP-dependent betaine aldehyde dehydrogenase"/>
    <property type="match status" value="1"/>
</dbReference>
<dbReference type="RefSeq" id="WP_062970969.1">
    <property type="nucleotide sequence ID" value="NZ_JAAXOT010000001.1"/>
</dbReference>
<dbReference type="Proteomes" id="UP000570678">
    <property type="component" value="Unassembled WGS sequence"/>
</dbReference>
<proteinExistence type="inferred from homology"/>
<dbReference type="PROSITE" id="PS00070">
    <property type="entry name" value="ALDEHYDE_DEHYDR_CYS"/>
    <property type="match status" value="1"/>
</dbReference>
<dbReference type="EMBL" id="JAAXOT010000001">
    <property type="protein sequence ID" value="NKY54746.1"/>
    <property type="molecule type" value="Genomic_DNA"/>
</dbReference>
<comment type="caution">
    <text evidence="6">The sequence shown here is derived from an EMBL/GenBank/DDBJ whole genome shotgun (WGS) entry which is preliminary data.</text>
</comment>
<dbReference type="InterPro" id="IPR016161">
    <property type="entry name" value="Ald_DH/histidinol_DH"/>
</dbReference>
<keyword evidence="2 4" id="KW-0560">Oxidoreductase</keyword>
<dbReference type="InterPro" id="IPR015590">
    <property type="entry name" value="Aldehyde_DH_dom"/>
</dbReference>
<dbReference type="Pfam" id="PF00171">
    <property type="entry name" value="Aldedh"/>
    <property type="match status" value="1"/>
</dbReference>
<reference evidence="6 7" key="1">
    <citation type="submission" date="2020-04" db="EMBL/GenBank/DDBJ databases">
        <title>MicrobeNet Type strains.</title>
        <authorList>
            <person name="Nicholson A.C."/>
        </authorList>
    </citation>
    <scope>NUCLEOTIDE SEQUENCE [LARGE SCALE GENOMIC DNA]</scope>
    <source>
        <strain evidence="6 7">JCM 3332</strain>
    </source>
</reference>
<dbReference type="InterPro" id="IPR016160">
    <property type="entry name" value="Ald_DH_CS_CYS"/>
</dbReference>
<dbReference type="SUPFAM" id="SSF53720">
    <property type="entry name" value="ALDH-like"/>
    <property type="match status" value="1"/>
</dbReference>
<evidence type="ECO:0000256" key="4">
    <source>
        <dbReference type="RuleBase" id="RU003345"/>
    </source>
</evidence>
<dbReference type="GO" id="GO:0016620">
    <property type="term" value="F:oxidoreductase activity, acting on the aldehyde or oxo group of donors, NAD or NADP as acceptor"/>
    <property type="evidence" value="ECO:0007669"/>
    <property type="project" value="InterPro"/>
</dbReference>
<sequence length="490" mass="51632">MTAANLRTAPVEHTRLHIGGEWVDASGAGELDTVDPATGAVFARVARGEAADVDRAVAAARAAFETGPWPRMKPKERAAALWRLGDLLLADAAEMGRIETLDQGKPYAIAQAGDVPTAAGLFHYMSGYATKIEGETIPISAPGRYHTYTRREPLGVVGLIVPWNFPLVITSWKVAPALAAGNTVVLKPAEATPLSALRLAALALEAGIPPGVLNVVNGYGSSVGAALAAHPGVDKVSFTGSTATGRKILDAAGGNLKRVTLELGGKSANIVFPDADLGKAITGSADAIFFNAGQACAAGSRLYVHNSVYDEFVSGLVEQTKRIRVGDGFDPQTQIGPVASREHFDRVNAYLDAGSREGTILTGGRRIGDAGYFVEPTVIADAAPDAHVTCEEIFGPVVVVDRFTSEDDVVRAANDTRYGLAAGIWTSRVGTAHRVAERLRAGTVWVNTYGVFDPSMPFGGMKESGWGREMGHEVLHDYTDVKTVCVDIDD</sequence>
<protein>
    <submittedName>
        <fullName evidence="6">Aldehyde dehydrogenase family protein</fullName>
    </submittedName>
</protein>
<dbReference type="AlphaFoldDB" id="A0A846Y5E8"/>
<keyword evidence="7" id="KW-1185">Reference proteome</keyword>
<dbReference type="PROSITE" id="PS00687">
    <property type="entry name" value="ALDEHYDE_DEHYDR_GLU"/>
    <property type="match status" value="1"/>
</dbReference>
<dbReference type="InterPro" id="IPR016162">
    <property type="entry name" value="Ald_DH_N"/>
</dbReference>
<dbReference type="InterPro" id="IPR016163">
    <property type="entry name" value="Ald_DH_C"/>
</dbReference>
<comment type="similarity">
    <text evidence="1 4">Belongs to the aldehyde dehydrogenase family.</text>
</comment>
<dbReference type="InterPro" id="IPR029510">
    <property type="entry name" value="Ald_DH_CS_GLU"/>
</dbReference>
<evidence type="ECO:0000259" key="5">
    <source>
        <dbReference type="Pfam" id="PF00171"/>
    </source>
</evidence>
<name>A0A846Y5E8_9NOCA</name>
<evidence type="ECO:0000256" key="1">
    <source>
        <dbReference type="ARBA" id="ARBA00009986"/>
    </source>
</evidence>
<dbReference type="Gene3D" id="3.40.605.10">
    <property type="entry name" value="Aldehyde Dehydrogenase, Chain A, domain 1"/>
    <property type="match status" value="1"/>
</dbReference>
<evidence type="ECO:0000313" key="6">
    <source>
        <dbReference type="EMBL" id="NKY54746.1"/>
    </source>
</evidence>
<dbReference type="PANTHER" id="PTHR11699">
    <property type="entry name" value="ALDEHYDE DEHYDROGENASE-RELATED"/>
    <property type="match status" value="1"/>
</dbReference>
<evidence type="ECO:0000256" key="3">
    <source>
        <dbReference type="PROSITE-ProRule" id="PRU10007"/>
    </source>
</evidence>
<dbReference type="Gene3D" id="3.40.309.10">
    <property type="entry name" value="Aldehyde Dehydrogenase, Chain A, domain 2"/>
    <property type="match status" value="1"/>
</dbReference>
<dbReference type="FunFam" id="3.40.309.10:FF:000012">
    <property type="entry name" value="Betaine aldehyde dehydrogenase"/>
    <property type="match status" value="1"/>
</dbReference>
<gene>
    <name evidence="6" type="ORF">HGA15_00930</name>
</gene>
<evidence type="ECO:0000313" key="7">
    <source>
        <dbReference type="Proteomes" id="UP000570678"/>
    </source>
</evidence>
<feature type="active site" evidence="3">
    <location>
        <position position="262"/>
    </location>
</feature>
<feature type="domain" description="Aldehyde dehydrogenase" evidence="5">
    <location>
        <begin position="22"/>
        <end position="484"/>
    </location>
</feature>